<dbReference type="PANTHER" id="PTHR44943">
    <property type="entry name" value="CELLULOSE SYNTHASE OPERON PROTEIN C"/>
    <property type="match status" value="1"/>
</dbReference>
<keyword evidence="1" id="KW-0677">Repeat</keyword>
<accession>A0A1E2UUG0</accession>
<dbReference type="PANTHER" id="PTHR44943:SF4">
    <property type="entry name" value="TPR REPEAT-CONTAINING PROTEIN MJ0798"/>
    <property type="match status" value="1"/>
</dbReference>
<dbReference type="PROSITE" id="PS50005">
    <property type="entry name" value="TPR"/>
    <property type="match status" value="2"/>
</dbReference>
<evidence type="ECO:0000256" key="3">
    <source>
        <dbReference type="PROSITE-ProRule" id="PRU00339"/>
    </source>
</evidence>
<feature type="repeat" description="TPR" evidence="3">
    <location>
        <begin position="52"/>
        <end position="85"/>
    </location>
</feature>
<gene>
    <name evidence="4" type="ORF">A3196_16615</name>
</gene>
<evidence type="ECO:0000313" key="5">
    <source>
        <dbReference type="Proteomes" id="UP000094849"/>
    </source>
</evidence>
<proteinExistence type="predicted"/>
<dbReference type="AlphaFoldDB" id="A0A1E2UUG0"/>
<dbReference type="SMART" id="SM00028">
    <property type="entry name" value="TPR"/>
    <property type="match status" value="2"/>
</dbReference>
<dbReference type="Proteomes" id="UP000094849">
    <property type="component" value="Unassembled WGS sequence"/>
</dbReference>
<protein>
    <submittedName>
        <fullName evidence="4">Uncharacterized protein</fullName>
    </submittedName>
</protein>
<dbReference type="RefSeq" id="WP_069006579.1">
    <property type="nucleotide sequence ID" value="NZ_LVJW01000003.1"/>
</dbReference>
<dbReference type="Pfam" id="PF12895">
    <property type="entry name" value="ANAPC3"/>
    <property type="match status" value="1"/>
</dbReference>
<keyword evidence="2 3" id="KW-0802">TPR repeat</keyword>
<keyword evidence="5" id="KW-1185">Reference proteome</keyword>
<dbReference type="InterPro" id="IPR011990">
    <property type="entry name" value="TPR-like_helical_dom_sf"/>
</dbReference>
<evidence type="ECO:0000313" key="4">
    <source>
        <dbReference type="EMBL" id="ODB98232.1"/>
    </source>
</evidence>
<feature type="repeat" description="TPR" evidence="3">
    <location>
        <begin position="18"/>
        <end position="51"/>
    </location>
</feature>
<dbReference type="InterPro" id="IPR051685">
    <property type="entry name" value="Ycf3/AcsC/BcsC/TPR_MFPF"/>
</dbReference>
<reference evidence="4 5" key="1">
    <citation type="submission" date="2016-03" db="EMBL/GenBank/DDBJ databases">
        <title>Chemosynthetic sulphur-oxidizing symbionts of marine invertebrate animals are capable of nitrogen fixation.</title>
        <authorList>
            <person name="Petersen J.M."/>
            <person name="Kemper A."/>
            <person name="Gruber-Vodicka H."/>
            <person name="Cardini U."/>
            <person name="Geest Mvander."/>
            <person name="Kleiner M."/>
            <person name="Bulgheresi S."/>
            <person name="Fussmann M."/>
            <person name="Herbold C."/>
            <person name="Seah B.K.B."/>
            <person name="Antony C.Paul."/>
            <person name="Liu D."/>
            <person name="Belitz A."/>
            <person name="Weber M."/>
        </authorList>
    </citation>
    <scope>NUCLEOTIDE SEQUENCE [LARGE SCALE GENOMIC DNA]</scope>
    <source>
        <strain evidence="4">G_D</strain>
    </source>
</reference>
<organism evidence="4 5">
    <name type="scientific">Candidatus Thiodiazotropha endoloripes</name>
    <dbReference type="NCBI Taxonomy" id="1818881"/>
    <lineage>
        <taxon>Bacteria</taxon>
        <taxon>Pseudomonadati</taxon>
        <taxon>Pseudomonadota</taxon>
        <taxon>Gammaproteobacteria</taxon>
        <taxon>Chromatiales</taxon>
        <taxon>Sedimenticolaceae</taxon>
        <taxon>Candidatus Thiodiazotropha</taxon>
    </lineage>
</organism>
<dbReference type="EMBL" id="LVJZ01000003">
    <property type="protein sequence ID" value="ODB98232.1"/>
    <property type="molecule type" value="Genomic_DNA"/>
</dbReference>
<name>A0A1E2UUG0_9GAMM</name>
<dbReference type="SUPFAM" id="SSF48452">
    <property type="entry name" value="TPR-like"/>
    <property type="match status" value="1"/>
</dbReference>
<evidence type="ECO:0000256" key="1">
    <source>
        <dbReference type="ARBA" id="ARBA00022737"/>
    </source>
</evidence>
<dbReference type="InterPro" id="IPR019734">
    <property type="entry name" value="TPR_rpt"/>
</dbReference>
<comment type="caution">
    <text evidence="4">The sequence shown here is derived from an EMBL/GenBank/DDBJ whole genome shotgun (WGS) entry which is preliminary data.</text>
</comment>
<evidence type="ECO:0000256" key="2">
    <source>
        <dbReference type="ARBA" id="ARBA00022803"/>
    </source>
</evidence>
<sequence>MMDQVNLEKMLEQGTDNALLRYTLGTLFLKQKAYAQAVEHLTQAVTLDPQHSASWKHLGKALTGMERIEEAVESYQKGIEVAEAKGDIQAAKEMRVFLKRLE</sequence>
<dbReference type="Gene3D" id="1.25.40.10">
    <property type="entry name" value="Tetratricopeptide repeat domain"/>
    <property type="match status" value="1"/>
</dbReference>
<dbReference type="STRING" id="1818881.A3196_16615"/>